<reference evidence="1 2" key="2">
    <citation type="submission" date="2018-03" db="EMBL/GenBank/DDBJ databases">
        <title>The ancient ancestry and fast evolution of plastids.</title>
        <authorList>
            <person name="Moore K.R."/>
            <person name="Magnabosco C."/>
            <person name="Momper L."/>
            <person name="Gold D.A."/>
            <person name="Bosak T."/>
            <person name="Fournier G.P."/>
        </authorList>
    </citation>
    <scope>NUCLEOTIDE SEQUENCE [LARGE SCALE GENOMIC DNA]</scope>
    <source>
        <strain evidence="1 2">ULC007</strain>
    </source>
</reference>
<evidence type="ECO:0000313" key="1">
    <source>
        <dbReference type="EMBL" id="PSB18733.1"/>
    </source>
</evidence>
<evidence type="ECO:0000313" key="2">
    <source>
        <dbReference type="Proteomes" id="UP000238634"/>
    </source>
</evidence>
<protein>
    <recommendedName>
        <fullName evidence="3">CopG family transcriptional regulator</fullName>
    </recommendedName>
</protein>
<gene>
    <name evidence="1" type="ORF">C7B65_14535</name>
</gene>
<keyword evidence="2" id="KW-1185">Reference proteome</keyword>
<dbReference type="STRING" id="1920490.GCA_001895925_03116"/>
<proteinExistence type="predicted"/>
<dbReference type="EMBL" id="PVWG01000015">
    <property type="protein sequence ID" value="PSB18733.1"/>
    <property type="molecule type" value="Genomic_DNA"/>
</dbReference>
<dbReference type="AlphaFoldDB" id="A0A2T1DE52"/>
<accession>A0A2T1DE52</accession>
<comment type="caution">
    <text evidence="1">The sequence shown here is derived from an EMBL/GenBank/DDBJ whole genome shotgun (WGS) entry which is preliminary data.</text>
</comment>
<name>A0A2T1DE52_9CYAN</name>
<evidence type="ECO:0008006" key="3">
    <source>
        <dbReference type="Google" id="ProtNLM"/>
    </source>
</evidence>
<dbReference type="OrthoDB" id="573914at2"/>
<dbReference type="Proteomes" id="UP000238634">
    <property type="component" value="Unassembled WGS sequence"/>
</dbReference>
<organism evidence="1 2">
    <name type="scientific">Phormidesmis priestleyi ULC007</name>
    <dbReference type="NCBI Taxonomy" id="1920490"/>
    <lineage>
        <taxon>Bacteria</taxon>
        <taxon>Bacillati</taxon>
        <taxon>Cyanobacteriota</taxon>
        <taxon>Cyanophyceae</taxon>
        <taxon>Leptolyngbyales</taxon>
        <taxon>Leptolyngbyaceae</taxon>
        <taxon>Phormidesmis</taxon>
    </lineage>
</organism>
<sequence length="70" mass="8080">MEDTLTITLTPELKATLDNLTHTEGISPETLVQKAVEDYLFIRQFRALRSQLMQKAQTNYTDDDIFEMVS</sequence>
<dbReference type="CDD" id="cd21631">
    <property type="entry name" value="RHH_CopG_NikR-like"/>
    <property type="match status" value="1"/>
</dbReference>
<reference evidence="1 2" key="1">
    <citation type="submission" date="2018-02" db="EMBL/GenBank/DDBJ databases">
        <authorList>
            <person name="Cohen D.B."/>
            <person name="Kent A.D."/>
        </authorList>
    </citation>
    <scope>NUCLEOTIDE SEQUENCE [LARGE SCALE GENOMIC DNA]</scope>
    <source>
        <strain evidence="1 2">ULC007</strain>
    </source>
</reference>